<evidence type="ECO:0000313" key="2">
    <source>
        <dbReference type="Proteomes" id="UP000324222"/>
    </source>
</evidence>
<gene>
    <name evidence="1" type="ORF">E2C01_072994</name>
</gene>
<sequence>MGRKKAPFTCTRLTWSDKRPLIKVSAGQTLPALVTRSGEAQSHLLSRLKIIGDSGGGGGCGSGRG</sequence>
<dbReference type="EMBL" id="VSRR010048609">
    <property type="protein sequence ID" value="MPC78506.1"/>
    <property type="molecule type" value="Genomic_DNA"/>
</dbReference>
<organism evidence="1 2">
    <name type="scientific">Portunus trituberculatus</name>
    <name type="common">Swimming crab</name>
    <name type="synonym">Neptunus trituberculatus</name>
    <dbReference type="NCBI Taxonomy" id="210409"/>
    <lineage>
        <taxon>Eukaryota</taxon>
        <taxon>Metazoa</taxon>
        <taxon>Ecdysozoa</taxon>
        <taxon>Arthropoda</taxon>
        <taxon>Crustacea</taxon>
        <taxon>Multicrustacea</taxon>
        <taxon>Malacostraca</taxon>
        <taxon>Eumalacostraca</taxon>
        <taxon>Eucarida</taxon>
        <taxon>Decapoda</taxon>
        <taxon>Pleocyemata</taxon>
        <taxon>Brachyura</taxon>
        <taxon>Eubrachyura</taxon>
        <taxon>Portunoidea</taxon>
        <taxon>Portunidae</taxon>
        <taxon>Portuninae</taxon>
        <taxon>Portunus</taxon>
    </lineage>
</organism>
<protein>
    <submittedName>
        <fullName evidence="1">Uncharacterized protein</fullName>
    </submittedName>
</protein>
<dbReference type="Proteomes" id="UP000324222">
    <property type="component" value="Unassembled WGS sequence"/>
</dbReference>
<dbReference type="AlphaFoldDB" id="A0A5B7I9E2"/>
<accession>A0A5B7I9E2</accession>
<name>A0A5B7I9E2_PORTR</name>
<proteinExistence type="predicted"/>
<keyword evidence="2" id="KW-1185">Reference proteome</keyword>
<comment type="caution">
    <text evidence="1">The sequence shown here is derived from an EMBL/GenBank/DDBJ whole genome shotgun (WGS) entry which is preliminary data.</text>
</comment>
<evidence type="ECO:0000313" key="1">
    <source>
        <dbReference type="EMBL" id="MPC78506.1"/>
    </source>
</evidence>
<reference evidence="1 2" key="1">
    <citation type="submission" date="2019-05" db="EMBL/GenBank/DDBJ databases">
        <title>Another draft genome of Portunus trituberculatus and its Hox gene families provides insights of decapod evolution.</title>
        <authorList>
            <person name="Jeong J.-H."/>
            <person name="Song I."/>
            <person name="Kim S."/>
            <person name="Choi T."/>
            <person name="Kim D."/>
            <person name="Ryu S."/>
            <person name="Kim W."/>
        </authorList>
    </citation>
    <scope>NUCLEOTIDE SEQUENCE [LARGE SCALE GENOMIC DNA]</scope>
    <source>
        <tissue evidence="1">Muscle</tissue>
    </source>
</reference>